<evidence type="ECO:0000256" key="3">
    <source>
        <dbReference type="ARBA" id="ARBA00007739"/>
    </source>
</evidence>
<evidence type="ECO:0000256" key="8">
    <source>
        <dbReference type="ARBA" id="ARBA00022801"/>
    </source>
</evidence>
<evidence type="ECO:0000256" key="5">
    <source>
        <dbReference type="ARBA" id="ARBA00022670"/>
    </source>
</evidence>
<keyword evidence="5" id="KW-0645">Protease</keyword>
<sequence length="785" mass="89006">MVKQLKYIGNIIVILIILSLIVIAFRLTPNPPLNQSLNFSTILYDEKDQLLRITLANDQQYRTWTPLEKISPHIINSLLLHEDQWFYYHVGFNPVSLIRAFWATYIGGGNRQGASTITMQLARMHWKINTKTIDGKLLQIFRAIELELKYSKHDILEAYLNYAPFGRNIESIGAASLIYFDKTPDRVNLPEALTLTVLPQSPTYRIDKEKGIAGKALVNARQRLFERWQEHYETEENIAVLFDLPLIMRQPEQLPFIAPHFTNQILQQQIQKPNTEQNVIKTTLKIDLQTIIEQQVRAFIERNKTKGIHNTSVLLVDNNTMEVKALLGSADYFNRSIQGQVNGTDAKRSPGSTLKPFIYALGMDQSIIHPKTVLKDVATDFGFYTPENFDHHFKGPISVTDALIHSRNIPAVYVAGKLKKPSFYQFLKQAHIREMNTEDHYGLALVLGGGEVTAQELATLYAMLANQGIWQPLRMTRNTDSQPPLSQRLLSPEASFMTLDMLLKNTRTEDILAKKQQSLTPIYWKTGTSWGFRDAWTAGGFNNYTLIVWMGNFDGHSNNAFVGANAAAPLFFNIIDSITAYYPNQKGYQNPIPPNLTQVDICLPSGNLVTQWCKIKGKTWFIPGVSPINIDTVYRPVVIDNKTNKVACPPFNPKDTHVEVYEYWSSDLVKVFAKAGIPKKTPPNSAHCETTQNYIGSPPRITSPLKNVVYKLRLSNKENEKIVLNAIADGEVKKLYWFVDKNFLGSSSVENTLDWVPSKSGIYKISVIDDLGRSDSRKLKVDLID</sequence>
<accession>A0A0A7S0N8</accession>
<organism evidence="16 17">
    <name type="scientific">Frischella perrara</name>
    <dbReference type="NCBI Taxonomy" id="1267021"/>
    <lineage>
        <taxon>Bacteria</taxon>
        <taxon>Pseudomonadati</taxon>
        <taxon>Pseudomonadota</taxon>
        <taxon>Gammaproteobacteria</taxon>
        <taxon>Orbales</taxon>
        <taxon>Orbaceae</taxon>
        <taxon>Frischella</taxon>
    </lineage>
</organism>
<keyword evidence="12" id="KW-1133">Transmembrane helix</keyword>
<dbReference type="GO" id="GO:0030288">
    <property type="term" value="C:outer membrane-bounded periplasmic space"/>
    <property type="evidence" value="ECO:0007669"/>
    <property type="project" value="TreeGrafter"/>
</dbReference>
<dbReference type="InterPro" id="IPR001264">
    <property type="entry name" value="Glyco_trans_51"/>
</dbReference>
<dbReference type="Gene3D" id="1.10.3810.10">
    <property type="entry name" value="Biosynthetic peptidoglycan transglycosylase-like"/>
    <property type="match status" value="1"/>
</dbReference>
<gene>
    <name evidence="16" type="ORF">FPB0191_01204</name>
</gene>
<keyword evidence="9" id="KW-0511">Multifunctional enzyme</keyword>
<keyword evidence="12" id="KW-0472">Membrane</keyword>
<dbReference type="KEGG" id="fpp:FPB0191_01204"/>
<dbReference type="UniPathway" id="UPA00219"/>
<evidence type="ECO:0000256" key="10">
    <source>
        <dbReference type="ARBA" id="ARBA00044770"/>
    </source>
</evidence>
<evidence type="ECO:0000259" key="13">
    <source>
        <dbReference type="Pfam" id="PF00905"/>
    </source>
</evidence>
<dbReference type="SUPFAM" id="SSF56601">
    <property type="entry name" value="beta-lactamase/transpeptidase-like"/>
    <property type="match status" value="1"/>
</dbReference>
<evidence type="ECO:0000313" key="17">
    <source>
        <dbReference type="Proteomes" id="UP000030901"/>
    </source>
</evidence>
<feature type="domain" description="Glycosyl transferase family 51" evidence="14">
    <location>
        <begin position="57"/>
        <end position="208"/>
    </location>
</feature>
<feature type="domain" description="Penicillin-binding C-terminal" evidence="15">
    <location>
        <begin position="692"/>
        <end position="776"/>
    </location>
</feature>
<dbReference type="InterPro" id="IPR012338">
    <property type="entry name" value="Beta-lactam/transpept-like"/>
</dbReference>
<reference evidence="16 17" key="1">
    <citation type="journal article" date="2014" name="Appl. Environ. Microbiol.">
        <title>Gut symbionts from distinct hosts exhibit genotoxic activity via divergent colibactin biosynthetic pathways.</title>
        <authorList>
            <person name="Engel P."/>
            <person name="Vizcaino M.I."/>
            <person name="Crawford J.M."/>
        </authorList>
    </citation>
    <scope>NUCLEOTIDE SEQUENCE [LARGE SCALE GENOMIC DNA]</scope>
    <source>
        <strain evidence="16 17">PEB0191</strain>
    </source>
</reference>
<comment type="pathway">
    <text evidence="1">Cell wall biogenesis; peptidoglycan biosynthesis.</text>
</comment>
<keyword evidence="4" id="KW-0121">Carboxypeptidase</keyword>
<feature type="domain" description="Penicillin-binding protein transpeptidase" evidence="13">
    <location>
        <begin position="312"/>
        <end position="535"/>
    </location>
</feature>
<comment type="catalytic activity">
    <reaction evidence="11">
        <text>[GlcNAc-(1-&gt;4)-Mur2Ac(oyl-L-Ala-gamma-D-Glu-L-Lys-D-Ala-D-Ala)](n)-di-trans,octa-cis-undecaprenyl diphosphate + beta-D-GlcNAc-(1-&gt;4)-Mur2Ac(oyl-L-Ala-gamma-D-Glu-L-Lys-D-Ala-D-Ala)-di-trans,octa-cis-undecaprenyl diphosphate = [GlcNAc-(1-&gt;4)-Mur2Ac(oyl-L-Ala-gamma-D-Glu-L-Lys-D-Ala-D-Ala)](n+1)-di-trans,octa-cis-undecaprenyl diphosphate + di-trans,octa-cis-undecaprenyl diphosphate + H(+)</text>
        <dbReference type="Rhea" id="RHEA:23708"/>
        <dbReference type="Rhea" id="RHEA-COMP:9602"/>
        <dbReference type="Rhea" id="RHEA-COMP:9603"/>
        <dbReference type="ChEBI" id="CHEBI:15378"/>
        <dbReference type="ChEBI" id="CHEBI:58405"/>
        <dbReference type="ChEBI" id="CHEBI:60033"/>
        <dbReference type="ChEBI" id="CHEBI:78435"/>
        <dbReference type="EC" id="2.4.99.28"/>
    </reaction>
</comment>
<evidence type="ECO:0000256" key="7">
    <source>
        <dbReference type="ARBA" id="ARBA00022679"/>
    </source>
</evidence>
<protein>
    <recommendedName>
        <fullName evidence="10">peptidoglycan glycosyltransferase</fullName>
        <ecNumber evidence="10">2.4.99.28</ecNumber>
    </recommendedName>
</protein>
<dbReference type="RefSeq" id="WP_039104667.1">
    <property type="nucleotide sequence ID" value="NZ_CP009056.1"/>
</dbReference>
<dbReference type="InterPro" id="IPR011815">
    <property type="entry name" value="PBP_1c"/>
</dbReference>
<comment type="similarity">
    <text evidence="2">In the C-terminal section; belongs to the transpeptidase family.</text>
</comment>
<dbReference type="OrthoDB" id="9766909at2"/>
<evidence type="ECO:0000313" key="16">
    <source>
        <dbReference type="EMBL" id="AJA45028.1"/>
    </source>
</evidence>
<keyword evidence="12" id="KW-0812">Transmembrane</keyword>
<dbReference type="Gene3D" id="3.40.710.10">
    <property type="entry name" value="DD-peptidase/beta-lactamase superfamily"/>
    <property type="match status" value="1"/>
</dbReference>
<dbReference type="AlphaFoldDB" id="A0A0A7S0N8"/>
<dbReference type="InterPro" id="IPR050396">
    <property type="entry name" value="Glycosyltr_51/Transpeptidase"/>
</dbReference>
<evidence type="ECO:0000256" key="12">
    <source>
        <dbReference type="SAM" id="Phobius"/>
    </source>
</evidence>
<dbReference type="Proteomes" id="UP000030901">
    <property type="component" value="Chromosome"/>
</dbReference>
<dbReference type="HOGENOM" id="CLU_006354_7_3_6"/>
<evidence type="ECO:0000256" key="4">
    <source>
        <dbReference type="ARBA" id="ARBA00022645"/>
    </source>
</evidence>
<keyword evidence="6 16" id="KW-0328">Glycosyltransferase</keyword>
<evidence type="ECO:0000256" key="9">
    <source>
        <dbReference type="ARBA" id="ARBA00023268"/>
    </source>
</evidence>
<keyword evidence="8" id="KW-0378">Hydrolase</keyword>
<dbReference type="InterPro" id="IPR001460">
    <property type="entry name" value="PCN-bd_Tpept"/>
</dbReference>
<evidence type="ECO:0000256" key="11">
    <source>
        <dbReference type="ARBA" id="ARBA00049902"/>
    </source>
</evidence>
<keyword evidence="17" id="KW-1185">Reference proteome</keyword>
<dbReference type="InterPro" id="IPR023346">
    <property type="entry name" value="Lysozyme-like_dom_sf"/>
</dbReference>
<proteinExistence type="inferred from homology"/>
<evidence type="ECO:0000256" key="2">
    <source>
        <dbReference type="ARBA" id="ARBA00007090"/>
    </source>
</evidence>
<dbReference type="Pfam" id="PF00912">
    <property type="entry name" value="Transgly"/>
    <property type="match status" value="1"/>
</dbReference>
<evidence type="ECO:0000259" key="14">
    <source>
        <dbReference type="Pfam" id="PF00912"/>
    </source>
</evidence>
<evidence type="ECO:0000256" key="1">
    <source>
        <dbReference type="ARBA" id="ARBA00004752"/>
    </source>
</evidence>
<evidence type="ECO:0000256" key="6">
    <source>
        <dbReference type="ARBA" id="ARBA00022676"/>
    </source>
</evidence>
<dbReference type="GO" id="GO:0004180">
    <property type="term" value="F:carboxypeptidase activity"/>
    <property type="evidence" value="ECO:0007669"/>
    <property type="project" value="UniProtKB-KW"/>
</dbReference>
<dbReference type="GO" id="GO:0008955">
    <property type="term" value="F:peptidoglycan glycosyltransferase activity"/>
    <property type="evidence" value="ECO:0007669"/>
    <property type="project" value="UniProtKB-EC"/>
</dbReference>
<dbReference type="STRING" id="1267021.FPB0191_01204"/>
<dbReference type="PANTHER" id="PTHR32282">
    <property type="entry name" value="BINDING PROTEIN TRANSPEPTIDASE, PUTATIVE-RELATED"/>
    <property type="match status" value="1"/>
</dbReference>
<evidence type="ECO:0000259" key="15">
    <source>
        <dbReference type="Pfam" id="PF06832"/>
    </source>
</evidence>
<dbReference type="GO" id="GO:0008658">
    <property type="term" value="F:penicillin binding"/>
    <property type="evidence" value="ECO:0007669"/>
    <property type="project" value="InterPro"/>
</dbReference>
<keyword evidence="7 16" id="KW-0808">Transferase</keyword>
<dbReference type="GO" id="GO:0009252">
    <property type="term" value="P:peptidoglycan biosynthetic process"/>
    <property type="evidence" value="ECO:0007669"/>
    <property type="project" value="UniProtKB-UniPathway"/>
</dbReference>
<feature type="transmembrane region" description="Helical" evidence="12">
    <location>
        <begin position="7"/>
        <end position="27"/>
    </location>
</feature>
<dbReference type="InterPro" id="IPR036950">
    <property type="entry name" value="PBP_transglycosylase"/>
</dbReference>
<dbReference type="GO" id="GO:0006508">
    <property type="term" value="P:proteolysis"/>
    <property type="evidence" value="ECO:0007669"/>
    <property type="project" value="UniProtKB-KW"/>
</dbReference>
<dbReference type="InterPro" id="IPR009647">
    <property type="entry name" value="PBP_C"/>
</dbReference>
<dbReference type="EMBL" id="CP009056">
    <property type="protein sequence ID" value="AJA45028.1"/>
    <property type="molecule type" value="Genomic_DNA"/>
</dbReference>
<dbReference type="NCBIfam" id="TIGR02073">
    <property type="entry name" value="PBP_1c"/>
    <property type="match status" value="1"/>
</dbReference>
<dbReference type="SUPFAM" id="SSF53955">
    <property type="entry name" value="Lysozyme-like"/>
    <property type="match status" value="1"/>
</dbReference>
<comment type="similarity">
    <text evidence="3">In the N-terminal section; belongs to the glycosyltransferase 51 family.</text>
</comment>
<name>A0A0A7S0N8_FRIPE</name>
<dbReference type="EC" id="2.4.99.28" evidence="10"/>
<dbReference type="Pfam" id="PF06832">
    <property type="entry name" value="BiPBP_C"/>
    <property type="match status" value="1"/>
</dbReference>
<dbReference type="Pfam" id="PF00905">
    <property type="entry name" value="Transpeptidase"/>
    <property type="match status" value="1"/>
</dbReference>
<dbReference type="PANTHER" id="PTHR32282:SF15">
    <property type="entry name" value="PENICILLIN-BINDING PROTEIN 1C"/>
    <property type="match status" value="1"/>
</dbReference>